<evidence type="ECO:0000256" key="1">
    <source>
        <dbReference type="SAM" id="MobiDB-lite"/>
    </source>
</evidence>
<evidence type="ECO:0000313" key="3">
    <source>
        <dbReference type="Proteomes" id="UP001152622"/>
    </source>
</evidence>
<reference evidence="2" key="1">
    <citation type="journal article" date="2023" name="Science">
        <title>Genome structures resolve the early diversification of teleost fishes.</title>
        <authorList>
            <person name="Parey E."/>
            <person name="Louis A."/>
            <person name="Montfort J."/>
            <person name="Bouchez O."/>
            <person name="Roques C."/>
            <person name="Iampietro C."/>
            <person name="Lluch J."/>
            <person name="Castinel A."/>
            <person name="Donnadieu C."/>
            <person name="Desvignes T."/>
            <person name="Floi Bucao C."/>
            <person name="Jouanno E."/>
            <person name="Wen M."/>
            <person name="Mejri S."/>
            <person name="Dirks R."/>
            <person name="Jansen H."/>
            <person name="Henkel C."/>
            <person name="Chen W.J."/>
            <person name="Zahm M."/>
            <person name="Cabau C."/>
            <person name="Klopp C."/>
            <person name="Thompson A.W."/>
            <person name="Robinson-Rechavi M."/>
            <person name="Braasch I."/>
            <person name="Lecointre G."/>
            <person name="Bobe J."/>
            <person name="Postlethwait J.H."/>
            <person name="Berthelot C."/>
            <person name="Roest Crollius H."/>
            <person name="Guiguen Y."/>
        </authorList>
    </citation>
    <scope>NUCLEOTIDE SEQUENCE</scope>
    <source>
        <strain evidence="2">WJC10195</strain>
    </source>
</reference>
<name>A0A9Q1EMH7_SYNKA</name>
<dbReference type="Proteomes" id="UP001152622">
    <property type="component" value="Chromosome 15"/>
</dbReference>
<accession>A0A9Q1EMH7</accession>
<dbReference type="EMBL" id="JAINUF010000015">
    <property type="protein sequence ID" value="KAJ8341517.1"/>
    <property type="molecule type" value="Genomic_DNA"/>
</dbReference>
<organism evidence="2 3">
    <name type="scientific">Synaphobranchus kaupii</name>
    <name type="common">Kaup's arrowtooth eel</name>
    <dbReference type="NCBI Taxonomy" id="118154"/>
    <lineage>
        <taxon>Eukaryota</taxon>
        <taxon>Metazoa</taxon>
        <taxon>Chordata</taxon>
        <taxon>Craniata</taxon>
        <taxon>Vertebrata</taxon>
        <taxon>Euteleostomi</taxon>
        <taxon>Actinopterygii</taxon>
        <taxon>Neopterygii</taxon>
        <taxon>Teleostei</taxon>
        <taxon>Anguilliformes</taxon>
        <taxon>Synaphobranchidae</taxon>
        <taxon>Synaphobranchus</taxon>
    </lineage>
</organism>
<keyword evidence="3" id="KW-1185">Reference proteome</keyword>
<feature type="compositionally biased region" description="Basic and acidic residues" evidence="1">
    <location>
        <begin position="50"/>
        <end position="75"/>
    </location>
</feature>
<evidence type="ECO:0000313" key="2">
    <source>
        <dbReference type="EMBL" id="KAJ8341517.1"/>
    </source>
</evidence>
<comment type="caution">
    <text evidence="2">The sequence shown here is derived from an EMBL/GenBank/DDBJ whole genome shotgun (WGS) entry which is preliminary data.</text>
</comment>
<feature type="region of interest" description="Disordered" evidence="1">
    <location>
        <begin position="33"/>
        <end position="75"/>
    </location>
</feature>
<feature type="compositionally biased region" description="Basic and acidic residues" evidence="1">
    <location>
        <begin position="117"/>
        <end position="134"/>
    </location>
</feature>
<protein>
    <submittedName>
        <fullName evidence="2">Uncharacterized protein</fullName>
    </submittedName>
</protein>
<sequence>MCMSQNGTACKNRPAVSATQIRLALTAQLRCENQPQPISYPPKRHSPGGHGDRLRHLRQEADSAHPGRQKNETKIETRGAAAAILTFPEQGKCQCGAREKEEAALPWSYLSLGPLIDTRDGVRPEPPRPAGDKWRRPRGGMKSRTPAALSAVGG</sequence>
<gene>
    <name evidence="2" type="ORF">SKAU_G00338080</name>
</gene>
<proteinExistence type="predicted"/>
<dbReference type="AlphaFoldDB" id="A0A9Q1EMH7"/>
<feature type="region of interest" description="Disordered" evidence="1">
    <location>
        <begin position="115"/>
        <end position="154"/>
    </location>
</feature>